<sequence>MSAPRRVAIVSPYALDVFGGVQEQVLGMSREFMARGIETLLISPEGGELISETSARVLRFGGCVAIPANGSKAPITLSPKAAKRARQAIEDFKAEVVHFHEPFAPLVGYGELFGSSDRIHVGTFHRSGGGPAYRLTKPLLRKVLRRLGAQVAVSDRAAETLRSATGAEAEVLFNGFEMHRFESLPRPSVPTILFVGRFETRKGAHVAIEAVRGWRAMGGPDVRLIMAGHGPDSAKLLALADGDPAITFVGAIGDTEKRRLLGTSSVLVAASLFGESFGMTLLEGMASGASVVASDIDGYREAAGGHAILFAPNNPTDLRRAITVALEQSNGERDAARRHAEAWSMERLADSYLSIYERCQARR</sequence>
<evidence type="ECO:0000259" key="2">
    <source>
        <dbReference type="Pfam" id="PF13439"/>
    </source>
</evidence>
<dbReference type="InterPro" id="IPR028098">
    <property type="entry name" value="Glyco_trans_4-like_N"/>
</dbReference>
<dbReference type="InterPro" id="IPR001296">
    <property type="entry name" value="Glyco_trans_1"/>
</dbReference>
<dbReference type="PANTHER" id="PTHR45947">
    <property type="entry name" value="SULFOQUINOVOSYL TRANSFERASE SQD2"/>
    <property type="match status" value="1"/>
</dbReference>
<dbReference type="PANTHER" id="PTHR45947:SF3">
    <property type="entry name" value="SULFOQUINOVOSYL TRANSFERASE SQD2"/>
    <property type="match status" value="1"/>
</dbReference>
<dbReference type="CDD" id="cd03801">
    <property type="entry name" value="GT4_PimA-like"/>
    <property type="match status" value="1"/>
</dbReference>
<evidence type="ECO:0000259" key="1">
    <source>
        <dbReference type="Pfam" id="PF00534"/>
    </source>
</evidence>
<gene>
    <name evidence="3" type="ORF">UFOPK2958_00016</name>
</gene>
<feature type="domain" description="Glycosyl transferase family 1" evidence="1">
    <location>
        <begin position="179"/>
        <end position="337"/>
    </location>
</feature>
<dbReference type="Gene3D" id="3.40.50.2000">
    <property type="entry name" value="Glycogen Phosphorylase B"/>
    <property type="match status" value="2"/>
</dbReference>
<feature type="domain" description="Glycosyltransferase subfamily 4-like N-terminal" evidence="2">
    <location>
        <begin position="18"/>
        <end position="177"/>
    </location>
</feature>
<dbReference type="Pfam" id="PF00534">
    <property type="entry name" value="Glycos_transf_1"/>
    <property type="match status" value="1"/>
</dbReference>
<proteinExistence type="predicted"/>
<organism evidence="3">
    <name type="scientific">freshwater metagenome</name>
    <dbReference type="NCBI Taxonomy" id="449393"/>
    <lineage>
        <taxon>unclassified sequences</taxon>
        <taxon>metagenomes</taxon>
        <taxon>ecological metagenomes</taxon>
    </lineage>
</organism>
<dbReference type="SUPFAM" id="SSF53756">
    <property type="entry name" value="UDP-Glycosyltransferase/glycogen phosphorylase"/>
    <property type="match status" value="1"/>
</dbReference>
<evidence type="ECO:0000313" key="3">
    <source>
        <dbReference type="EMBL" id="CAB4772830.1"/>
    </source>
</evidence>
<reference evidence="3" key="1">
    <citation type="submission" date="2020-05" db="EMBL/GenBank/DDBJ databases">
        <authorList>
            <person name="Chiriac C."/>
            <person name="Salcher M."/>
            <person name="Ghai R."/>
            <person name="Kavagutti S V."/>
        </authorList>
    </citation>
    <scope>NUCLEOTIDE SEQUENCE</scope>
</reference>
<accession>A0A6J6VLA3</accession>
<dbReference type="GO" id="GO:0016757">
    <property type="term" value="F:glycosyltransferase activity"/>
    <property type="evidence" value="ECO:0007669"/>
    <property type="project" value="InterPro"/>
</dbReference>
<dbReference type="EMBL" id="CAFAAB010000001">
    <property type="protein sequence ID" value="CAB4772830.1"/>
    <property type="molecule type" value="Genomic_DNA"/>
</dbReference>
<dbReference type="InterPro" id="IPR050194">
    <property type="entry name" value="Glycosyltransferase_grp1"/>
</dbReference>
<protein>
    <submittedName>
        <fullName evidence="3">Unannotated protein</fullName>
    </submittedName>
</protein>
<dbReference type="AlphaFoldDB" id="A0A6J6VLA3"/>
<name>A0A6J6VLA3_9ZZZZ</name>
<dbReference type="Pfam" id="PF13439">
    <property type="entry name" value="Glyco_transf_4"/>
    <property type="match status" value="1"/>
</dbReference>